<dbReference type="EMBL" id="CAJOBC010003171">
    <property type="protein sequence ID" value="CAF3770390.1"/>
    <property type="molecule type" value="Genomic_DNA"/>
</dbReference>
<evidence type="ECO:0000313" key="3">
    <source>
        <dbReference type="EMBL" id="CAF0998903.1"/>
    </source>
</evidence>
<dbReference type="Proteomes" id="UP000663829">
    <property type="component" value="Unassembled WGS sequence"/>
</dbReference>
<evidence type="ECO:0000313" key="4">
    <source>
        <dbReference type="EMBL" id="CAF3647736.1"/>
    </source>
</evidence>
<feature type="compositionally biased region" description="Polar residues" evidence="1">
    <location>
        <begin position="119"/>
        <end position="134"/>
    </location>
</feature>
<dbReference type="EMBL" id="CAJOBA010002505">
    <property type="protein sequence ID" value="CAF3647736.1"/>
    <property type="molecule type" value="Genomic_DNA"/>
</dbReference>
<evidence type="ECO:0000256" key="1">
    <source>
        <dbReference type="SAM" id="MobiDB-lite"/>
    </source>
</evidence>
<evidence type="ECO:0000313" key="5">
    <source>
        <dbReference type="EMBL" id="CAF3770390.1"/>
    </source>
</evidence>
<dbReference type="EMBL" id="CAJNOK010002505">
    <property type="protein sequence ID" value="CAF0862959.1"/>
    <property type="molecule type" value="Genomic_DNA"/>
</dbReference>
<keyword evidence="6" id="KW-1185">Reference proteome</keyword>
<feature type="compositionally biased region" description="Polar residues" evidence="1">
    <location>
        <begin position="87"/>
        <end position="97"/>
    </location>
</feature>
<comment type="caution">
    <text evidence="3">The sequence shown here is derived from an EMBL/GenBank/DDBJ whole genome shotgun (WGS) entry which is preliminary data.</text>
</comment>
<dbReference type="Proteomes" id="UP000682733">
    <property type="component" value="Unassembled WGS sequence"/>
</dbReference>
<dbReference type="Proteomes" id="UP000681722">
    <property type="component" value="Unassembled WGS sequence"/>
</dbReference>
<gene>
    <name evidence="3" type="ORF">GPM918_LOCUS13648</name>
    <name evidence="2" type="ORF">OVA965_LOCUS7729</name>
    <name evidence="5" type="ORF">SRO942_LOCUS13648</name>
    <name evidence="4" type="ORF">TMI583_LOCUS7724</name>
</gene>
<evidence type="ECO:0000313" key="6">
    <source>
        <dbReference type="Proteomes" id="UP000663829"/>
    </source>
</evidence>
<protein>
    <submittedName>
        <fullName evidence="3">Uncharacterized protein</fullName>
    </submittedName>
</protein>
<dbReference type="AlphaFoldDB" id="A0A814GNY0"/>
<accession>A0A814GNY0</accession>
<proteinExistence type="predicted"/>
<organism evidence="3 6">
    <name type="scientific">Didymodactylos carnosus</name>
    <dbReference type="NCBI Taxonomy" id="1234261"/>
    <lineage>
        <taxon>Eukaryota</taxon>
        <taxon>Metazoa</taxon>
        <taxon>Spiralia</taxon>
        <taxon>Gnathifera</taxon>
        <taxon>Rotifera</taxon>
        <taxon>Eurotatoria</taxon>
        <taxon>Bdelloidea</taxon>
        <taxon>Philodinida</taxon>
        <taxon>Philodinidae</taxon>
        <taxon>Didymodactylos</taxon>
    </lineage>
</organism>
<reference evidence="3" key="1">
    <citation type="submission" date="2021-02" db="EMBL/GenBank/DDBJ databases">
        <authorList>
            <person name="Nowell W R."/>
        </authorList>
    </citation>
    <scope>NUCLEOTIDE SEQUENCE</scope>
</reference>
<sequence length="339" mass="39525">MSVNEQVDKYYGRATGINLKNDRLTKHDELESNKYHNKHIYNIIQRDSYRQHNVFLKRELEYSNGENAPYQRPFATRKRYAHLTKKTVTASPLCKSQSPPPEQLNEDGEQEREQWRPNLASQSHTSNIPKSTNPLERLALTDDDLPDITVTSQQQQQQQQSHFILSKKIRQSFSKLSPIKHNYYADKTSISSKPSDKEVRQNIISGKIQCANKDYQQCKLAHDDIIRIQLVDYIQTRKSFIKTTSPATFSQLTFYQHIAMIELHDQKDFPLDFEIKFFKPEQIPLLQIGLIVQIYKKLVGSSEKTRLIYASHINRNLKENKNNIIKVSLVKHAFKHASS</sequence>
<evidence type="ECO:0000313" key="2">
    <source>
        <dbReference type="EMBL" id="CAF0862959.1"/>
    </source>
</evidence>
<feature type="region of interest" description="Disordered" evidence="1">
    <location>
        <begin position="87"/>
        <end position="135"/>
    </location>
</feature>
<dbReference type="Proteomes" id="UP000677228">
    <property type="component" value="Unassembled WGS sequence"/>
</dbReference>
<name>A0A814GNY0_9BILA</name>
<dbReference type="EMBL" id="CAJNOQ010003171">
    <property type="protein sequence ID" value="CAF0998903.1"/>
    <property type="molecule type" value="Genomic_DNA"/>
</dbReference>